<keyword evidence="1" id="KW-0472">Membrane</keyword>
<comment type="caution">
    <text evidence="2">The sequence shown here is derived from an EMBL/GenBank/DDBJ whole genome shotgun (WGS) entry which is preliminary data.</text>
</comment>
<feature type="transmembrane region" description="Helical" evidence="1">
    <location>
        <begin position="53"/>
        <end position="71"/>
    </location>
</feature>
<dbReference type="AlphaFoldDB" id="J9GJA2"/>
<gene>
    <name evidence="2" type="ORF">EVA_12242</name>
</gene>
<accession>J9GJA2</accession>
<dbReference type="EMBL" id="AMCI01003711">
    <property type="protein sequence ID" value="EJW99649.1"/>
    <property type="molecule type" value="Genomic_DNA"/>
</dbReference>
<protein>
    <submittedName>
        <fullName evidence="2">3-oxo-5-alpha-steroid 4-dehydrogenase</fullName>
    </submittedName>
</protein>
<name>J9GJA2_9ZZZZ</name>
<keyword evidence="1" id="KW-0812">Transmembrane</keyword>
<sequence>MVFVALYFVKAGYGVFRTRSWGISIPNKTAWVLMEAPVFFVLFYLWITSENPFSIPILIFFYSLNYIIFNVPSSFRF</sequence>
<reference evidence="2" key="1">
    <citation type="journal article" date="2012" name="PLoS ONE">
        <title>Gene sets for utilization of primary and secondary nutrition supplies in the distal gut of endangered iberian lynx.</title>
        <authorList>
            <person name="Alcaide M."/>
            <person name="Messina E."/>
            <person name="Richter M."/>
            <person name="Bargiela R."/>
            <person name="Peplies J."/>
            <person name="Huws S.A."/>
            <person name="Newbold C.J."/>
            <person name="Golyshin P.N."/>
            <person name="Simon M.A."/>
            <person name="Lopez G."/>
            <person name="Yakimov M.M."/>
            <person name="Ferrer M."/>
        </authorList>
    </citation>
    <scope>NUCLEOTIDE SEQUENCE</scope>
</reference>
<evidence type="ECO:0000256" key="1">
    <source>
        <dbReference type="SAM" id="Phobius"/>
    </source>
</evidence>
<proteinExistence type="predicted"/>
<keyword evidence="1" id="KW-1133">Transmembrane helix</keyword>
<evidence type="ECO:0000313" key="2">
    <source>
        <dbReference type="EMBL" id="EJW99649.1"/>
    </source>
</evidence>
<feature type="transmembrane region" description="Helical" evidence="1">
    <location>
        <begin position="29"/>
        <end position="47"/>
    </location>
</feature>
<organism evidence="2">
    <name type="scientific">gut metagenome</name>
    <dbReference type="NCBI Taxonomy" id="749906"/>
    <lineage>
        <taxon>unclassified sequences</taxon>
        <taxon>metagenomes</taxon>
        <taxon>organismal metagenomes</taxon>
    </lineage>
</organism>